<organism evidence="1 2">
    <name type="scientific">Secundilactobacillus odoratitofui DSM 19909 = JCM 15043</name>
    <dbReference type="NCBI Taxonomy" id="1423776"/>
    <lineage>
        <taxon>Bacteria</taxon>
        <taxon>Bacillati</taxon>
        <taxon>Bacillota</taxon>
        <taxon>Bacilli</taxon>
        <taxon>Lactobacillales</taxon>
        <taxon>Lactobacillaceae</taxon>
        <taxon>Secundilactobacillus</taxon>
    </lineage>
</organism>
<dbReference type="PATRIC" id="fig|1423776.4.peg.1017"/>
<dbReference type="Proteomes" id="UP000051160">
    <property type="component" value="Unassembled WGS sequence"/>
</dbReference>
<protein>
    <submittedName>
        <fullName evidence="1">Uncharacterized protein</fullName>
    </submittedName>
</protein>
<proteinExistence type="predicted"/>
<dbReference type="EMBL" id="AZEE01000028">
    <property type="protein sequence ID" value="KRK98031.1"/>
    <property type="molecule type" value="Genomic_DNA"/>
</dbReference>
<comment type="caution">
    <text evidence="1">The sequence shown here is derived from an EMBL/GenBank/DDBJ whole genome shotgun (WGS) entry which is preliminary data.</text>
</comment>
<gene>
    <name evidence="1" type="ORF">FD04_GL001008</name>
</gene>
<dbReference type="RefSeq" id="WP_056947833.1">
    <property type="nucleotide sequence ID" value="NZ_AZEE01000028.1"/>
</dbReference>
<reference evidence="1 2" key="1">
    <citation type="journal article" date="2015" name="Genome Announc.">
        <title>Expanding the biotechnology potential of lactobacilli through comparative genomics of 213 strains and associated genera.</title>
        <authorList>
            <person name="Sun Z."/>
            <person name="Harris H.M."/>
            <person name="McCann A."/>
            <person name="Guo C."/>
            <person name="Argimon S."/>
            <person name="Zhang W."/>
            <person name="Yang X."/>
            <person name="Jeffery I.B."/>
            <person name="Cooney J.C."/>
            <person name="Kagawa T.F."/>
            <person name="Liu W."/>
            <person name="Song Y."/>
            <person name="Salvetti E."/>
            <person name="Wrobel A."/>
            <person name="Rasinkangas P."/>
            <person name="Parkhill J."/>
            <person name="Rea M.C."/>
            <person name="O'Sullivan O."/>
            <person name="Ritari J."/>
            <person name="Douillard F.P."/>
            <person name="Paul Ross R."/>
            <person name="Yang R."/>
            <person name="Briner A.E."/>
            <person name="Felis G.E."/>
            <person name="de Vos W.M."/>
            <person name="Barrangou R."/>
            <person name="Klaenhammer T.R."/>
            <person name="Caufield P.W."/>
            <person name="Cui Y."/>
            <person name="Zhang H."/>
            <person name="O'Toole P.W."/>
        </authorList>
    </citation>
    <scope>NUCLEOTIDE SEQUENCE [LARGE SCALE GENOMIC DNA]</scope>
    <source>
        <strain evidence="1 2">DSM 19909</strain>
    </source>
</reference>
<name>A0A0R1LQP6_9LACO</name>
<keyword evidence="2" id="KW-1185">Reference proteome</keyword>
<sequence>MQPTLAYTIQGLQTKSPVTAFCFDQQIAYIAQTVDSATILTKCGLDAQTKTAQAASNAQITIPNLINVNSLDLLHQGQALIFIMTGWIISEQDESTQPVTARVTLNDALEQPDIQISQLTDLTAANITGTPMPQPVSKAMSALSSNGKELAIITIDRDLNLQASVYNVKKLNTLFDTLSEHQHTQISAADLRVIATVYQSFKPSQSQLDREQINQLISIGFSNGRALYATQQSADDAAIGKGFWGLKNGFHHQALDGQSDKLTGVQLKGDNVYYLNNPAGNAPQINQIAKAVWDD</sequence>
<dbReference type="OrthoDB" id="2279225at2"/>
<evidence type="ECO:0000313" key="2">
    <source>
        <dbReference type="Proteomes" id="UP000051160"/>
    </source>
</evidence>
<accession>A0A0R1LQP6</accession>
<dbReference type="AlphaFoldDB" id="A0A0R1LQP6"/>
<evidence type="ECO:0000313" key="1">
    <source>
        <dbReference type="EMBL" id="KRK98031.1"/>
    </source>
</evidence>